<keyword evidence="8" id="KW-1185">Reference proteome</keyword>
<comment type="caution">
    <text evidence="7">The sequence shown here is derived from an EMBL/GenBank/DDBJ whole genome shotgun (WGS) entry which is preliminary data.</text>
</comment>
<proteinExistence type="predicted"/>
<keyword evidence="2" id="KW-0813">Transport</keyword>
<dbReference type="EMBL" id="JARBHA010000020">
    <property type="protein sequence ID" value="KAJ9671006.1"/>
    <property type="molecule type" value="Genomic_DNA"/>
</dbReference>
<name>A0AA39D4P5_VITRO</name>
<feature type="transmembrane region" description="Helical" evidence="6">
    <location>
        <begin position="205"/>
        <end position="234"/>
    </location>
</feature>
<feature type="transmembrane region" description="Helical" evidence="6">
    <location>
        <begin position="281"/>
        <end position="305"/>
    </location>
</feature>
<keyword evidence="3 6" id="KW-0812">Transmembrane</keyword>
<feature type="transmembrane region" description="Helical" evidence="6">
    <location>
        <begin position="325"/>
        <end position="346"/>
    </location>
</feature>
<evidence type="ECO:0000256" key="4">
    <source>
        <dbReference type="ARBA" id="ARBA00022989"/>
    </source>
</evidence>
<evidence type="ECO:0000256" key="1">
    <source>
        <dbReference type="ARBA" id="ARBA00004141"/>
    </source>
</evidence>
<dbReference type="PANTHER" id="PTHR45649">
    <property type="entry name" value="AMINO-ACID PERMEASE BAT1"/>
    <property type="match status" value="1"/>
</dbReference>
<feature type="transmembrane region" description="Helical" evidence="6">
    <location>
        <begin position="103"/>
        <end position="123"/>
    </location>
</feature>
<feature type="transmembrane region" description="Helical" evidence="6">
    <location>
        <begin position="32"/>
        <end position="52"/>
    </location>
</feature>
<evidence type="ECO:0008006" key="9">
    <source>
        <dbReference type="Google" id="ProtNLM"/>
    </source>
</evidence>
<dbReference type="GO" id="GO:0022857">
    <property type="term" value="F:transmembrane transporter activity"/>
    <property type="evidence" value="ECO:0007669"/>
    <property type="project" value="InterPro"/>
</dbReference>
<keyword evidence="4 6" id="KW-1133">Transmembrane helix</keyword>
<comment type="subcellular location">
    <subcellularLocation>
        <location evidence="1">Membrane</location>
        <topology evidence="1">Multi-pass membrane protein</topology>
    </subcellularLocation>
</comment>
<evidence type="ECO:0000256" key="6">
    <source>
        <dbReference type="SAM" id="Phobius"/>
    </source>
</evidence>
<dbReference type="AlphaFoldDB" id="A0AA39D4P5"/>
<evidence type="ECO:0000313" key="8">
    <source>
        <dbReference type="Proteomes" id="UP001168098"/>
    </source>
</evidence>
<dbReference type="Proteomes" id="UP001168098">
    <property type="component" value="Unassembled WGS sequence"/>
</dbReference>
<dbReference type="Gene3D" id="1.20.1740.10">
    <property type="entry name" value="Amino acid/polyamine transporter I"/>
    <property type="match status" value="1"/>
</dbReference>
<evidence type="ECO:0000313" key="7">
    <source>
        <dbReference type="EMBL" id="KAJ9671006.1"/>
    </source>
</evidence>
<evidence type="ECO:0000256" key="3">
    <source>
        <dbReference type="ARBA" id="ARBA00022692"/>
    </source>
</evidence>
<feature type="transmembrane region" description="Helical" evidence="6">
    <location>
        <begin position="352"/>
        <end position="373"/>
    </location>
</feature>
<feature type="transmembrane region" description="Helical" evidence="6">
    <location>
        <begin position="255"/>
        <end position="275"/>
    </location>
</feature>
<evidence type="ECO:0000256" key="2">
    <source>
        <dbReference type="ARBA" id="ARBA00022448"/>
    </source>
</evidence>
<protein>
    <recommendedName>
        <fullName evidence="9">Amino-acid permease BAT1-like protein</fullName>
    </recommendedName>
</protein>
<sequence>MSQAYAGSQTLQSIILLCTGTNKDGGYYAPRWLFLCMYMGLTIIWAVLNTFALEVIAFIDIISIWWQVIGGLAIVIMLPLVALTTQSASYVFTHFETASESTGISNVVYAAILSVLVSQYSLYGYDAAAHLTEETKGADKNGPIAILSSIGIISIFGWAYILALTFSIQDPSYLYDPTNETAGAFVPAQILYDAFHGRYHNATGAIILLFIIWGSFFFGGLSITTSAARVVYALSRDEGIPFSSIWRKVHPKHKVPSNAVWLCAVICILLGLPILKVNVVFTAITSICTIGWVGGYAVPIFARMVMAEKNFKPGPFYLGKARRPVCLVAFLWICYTCCVFLLPTFYPITWDTFNYAPVALGVGLGLIMLWWMLDARKWFKGPVRNIDIQNGKV</sequence>
<feature type="transmembrane region" description="Helical" evidence="6">
    <location>
        <begin position="64"/>
        <end position="83"/>
    </location>
</feature>
<feature type="transmembrane region" description="Helical" evidence="6">
    <location>
        <begin position="144"/>
        <end position="168"/>
    </location>
</feature>
<dbReference type="PIRSF" id="PIRSF006060">
    <property type="entry name" value="AA_transporter"/>
    <property type="match status" value="1"/>
</dbReference>
<gene>
    <name evidence="7" type="ORF">PVL29_027131</name>
</gene>
<dbReference type="Pfam" id="PF13520">
    <property type="entry name" value="AA_permease_2"/>
    <property type="match status" value="1"/>
</dbReference>
<dbReference type="PANTHER" id="PTHR45649:SF26">
    <property type="entry name" value="OS04G0435100 PROTEIN"/>
    <property type="match status" value="1"/>
</dbReference>
<keyword evidence="5 6" id="KW-0472">Membrane</keyword>
<reference evidence="7 8" key="1">
    <citation type="journal article" date="2023" name="BMC Biotechnol.">
        <title>Vitis rotundifolia cv Carlos genome sequencing.</title>
        <authorList>
            <person name="Huff M."/>
            <person name="Hulse-Kemp A."/>
            <person name="Scheffler B."/>
            <person name="Youngblood R."/>
            <person name="Simpson S."/>
            <person name="Babiker E."/>
            <person name="Staton M."/>
        </authorList>
    </citation>
    <scope>NUCLEOTIDE SEQUENCE [LARGE SCALE GENOMIC DNA]</scope>
    <source>
        <tissue evidence="7">Leaf</tissue>
    </source>
</reference>
<evidence type="ECO:0000256" key="5">
    <source>
        <dbReference type="ARBA" id="ARBA00023136"/>
    </source>
</evidence>
<accession>A0AA39D4P5</accession>
<dbReference type="InterPro" id="IPR002293">
    <property type="entry name" value="AA/rel_permease1"/>
</dbReference>
<organism evidence="7 8">
    <name type="scientific">Vitis rotundifolia</name>
    <name type="common">Muscadine grape</name>
    <dbReference type="NCBI Taxonomy" id="103349"/>
    <lineage>
        <taxon>Eukaryota</taxon>
        <taxon>Viridiplantae</taxon>
        <taxon>Streptophyta</taxon>
        <taxon>Embryophyta</taxon>
        <taxon>Tracheophyta</taxon>
        <taxon>Spermatophyta</taxon>
        <taxon>Magnoliopsida</taxon>
        <taxon>eudicotyledons</taxon>
        <taxon>Gunneridae</taxon>
        <taxon>Pentapetalae</taxon>
        <taxon>rosids</taxon>
        <taxon>Vitales</taxon>
        <taxon>Vitaceae</taxon>
        <taxon>Viteae</taxon>
        <taxon>Vitis</taxon>
    </lineage>
</organism>
<dbReference type="GO" id="GO:0016020">
    <property type="term" value="C:membrane"/>
    <property type="evidence" value="ECO:0007669"/>
    <property type="project" value="UniProtKB-SubCell"/>
</dbReference>